<name>A0A0G4F5X4_9ALVE</name>
<dbReference type="EMBL" id="CDMZ01000123">
    <property type="protein sequence ID" value="CEM07278.1"/>
    <property type="molecule type" value="Genomic_DNA"/>
</dbReference>
<dbReference type="AlphaFoldDB" id="A0A0G4F5X4"/>
<sequence>MKAMKPLAIETLGLSGHRILSSGLGFGDNFSGAPFFDMLCNDALPSLRDLWLADIDNFTSGIRELVRVINLGKLSSLESLDLSETGFYDD</sequence>
<dbReference type="InterPro" id="IPR032675">
    <property type="entry name" value="LRR_dom_sf"/>
</dbReference>
<evidence type="ECO:0000313" key="1">
    <source>
        <dbReference type="EMBL" id="CEM07278.1"/>
    </source>
</evidence>
<reference evidence="1" key="1">
    <citation type="submission" date="2014-11" db="EMBL/GenBank/DDBJ databases">
        <authorList>
            <person name="Otto D Thomas"/>
            <person name="Naeem Raeece"/>
        </authorList>
    </citation>
    <scope>NUCLEOTIDE SEQUENCE</scope>
</reference>
<accession>A0A0G4F5X4</accession>
<dbReference type="VEuPathDB" id="CryptoDB:Cvel_15180"/>
<dbReference type="Gene3D" id="3.80.10.10">
    <property type="entry name" value="Ribonuclease Inhibitor"/>
    <property type="match status" value="1"/>
</dbReference>
<organism evidence="1">
    <name type="scientific">Chromera velia CCMP2878</name>
    <dbReference type="NCBI Taxonomy" id="1169474"/>
    <lineage>
        <taxon>Eukaryota</taxon>
        <taxon>Sar</taxon>
        <taxon>Alveolata</taxon>
        <taxon>Colpodellida</taxon>
        <taxon>Chromeraceae</taxon>
        <taxon>Chromera</taxon>
    </lineage>
</organism>
<gene>
    <name evidence="1" type="ORF">Cvel_15180</name>
</gene>
<protein>
    <submittedName>
        <fullName evidence="1">Uncharacterized protein</fullName>
    </submittedName>
</protein>
<proteinExistence type="predicted"/>